<proteinExistence type="predicted"/>
<evidence type="ECO:0000313" key="2">
    <source>
        <dbReference type="Proteomes" id="UP001564408"/>
    </source>
</evidence>
<dbReference type="NCBIfam" id="NF033727">
    <property type="entry name" value="chaperon_ArsD"/>
    <property type="match status" value="1"/>
</dbReference>
<gene>
    <name evidence="1" type="primary">arsD</name>
    <name evidence="1" type="ORF">ABC977_07000</name>
</gene>
<keyword evidence="2" id="KW-1185">Reference proteome</keyword>
<dbReference type="EMBL" id="JBDKXB010000006">
    <property type="protein sequence ID" value="MEY6432158.1"/>
    <property type="molecule type" value="Genomic_DNA"/>
</dbReference>
<dbReference type="RefSeq" id="WP_369666541.1">
    <property type="nucleotide sequence ID" value="NZ_JBDKXB010000006.1"/>
</dbReference>
<accession>A0ABV4BF61</accession>
<reference evidence="1 2" key="1">
    <citation type="submission" date="2024-05" db="EMBL/GenBank/DDBJ databases">
        <title>Genome Sequence and Characterization of the New Strain Purple Sulfur Bacterium of Genus Thioalkalicoccus.</title>
        <authorList>
            <person name="Bryantseva I.A."/>
            <person name="Kyndt J.A."/>
            <person name="Imhoff J.F."/>
        </authorList>
    </citation>
    <scope>NUCLEOTIDE SEQUENCE [LARGE SCALE GENOMIC DNA]</scope>
    <source>
        <strain evidence="1 2">Um2</strain>
    </source>
</reference>
<protein>
    <submittedName>
        <fullName evidence="1">Arsenite efflux transporter metallochaperone ArsD</fullName>
    </submittedName>
</protein>
<name>A0ABV4BF61_9GAMM</name>
<dbReference type="Pfam" id="PF06953">
    <property type="entry name" value="ArsD"/>
    <property type="match status" value="1"/>
</dbReference>
<dbReference type="Gene3D" id="3.40.30.10">
    <property type="entry name" value="Glutaredoxin"/>
    <property type="match status" value="1"/>
</dbReference>
<organism evidence="1 2">
    <name type="scientific">Thioalkalicoccus limnaeus</name>
    <dbReference type="NCBI Taxonomy" id="120681"/>
    <lineage>
        <taxon>Bacteria</taxon>
        <taxon>Pseudomonadati</taxon>
        <taxon>Pseudomonadota</taxon>
        <taxon>Gammaproteobacteria</taxon>
        <taxon>Chromatiales</taxon>
        <taxon>Chromatiaceae</taxon>
        <taxon>Thioalkalicoccus</taxon>
    </lineage>
</organism>
<dbReference type="InterPro" id="IPR010712">
    <property type="entry name" value="Arsenical-R_ArsD"/>
</dbReference>
<sequence>MTEITVFDPPQCCASGVCGPSVDPKLSKLAGDLAWLRHSGVTVTRYNLAQQPGAFVENATIQAILEKGGEDALPVFLVDGQVKSQGVYPDREQLAQWTGLEAECRKSIGLASTCCG</sequence>
<comment type="caution">
    <text evidence="1">The sequence shown here is derived from an EMBL/GenBank/DDBJ whole genome shotgun (WGS) entry which is preliminary data.</text>
</comment>
<dbReference type="Proteomes" id="UP001564408">
    <property type="component" value="Unassembled WGS sequence"/>
</dbReference>
<evidence type="ECO:0000313" key="1">
    <source>
        <dbReference type="EMBL" id="MEY6432158.1"/>
    </source>
</evidence>